<evidence type="ECO:0000256" key="4">
    <source>
        <dbReference type="ARBA" id="ARBA00023016"/>
    </source>
</evidence>
<comment type="caution">
    <text evidence="7">The sequence shown here is derived from an EMBL/GenBank/DDBJ whole genome shotgun (WGS) entry which is preliminary data.</text>
</comment>
<keyword evidence="3" id="KW-0067">ATP-binding</keyword>
<evidence type="ECO:0000256" key="5">
    <source>
        <dbReference type="ARBA" id="ARBA00023186"/>
    </source>
</evidence>
<dbReference type="EMBL" id="BMPI01000045">
    <property type="protein sequence ID" value="GGM61807.1"/>
    <property type="molecule type" value="Genomic_DNA"/>
</dbReference>
<keyword evidence="4" id="KW-0346">Stress response</keyword>
<accession>A0A917U6B7</accession>
<reference evidence="7" key="2">
    <citation type="submission" date="2020-09" db="EMBL/GenBank/DDBJ databases">
        <authorList>
            <person name="Sun Q."/>
            <person name="Ohkuma M."/>
        </authorList>
    </citation>
    <scope>NUCLEOTIDE SEQUENCE</scope>
    <source>
        <strain evidence="7">JCM 19831</strain>
    </source>
</reference>
<evidence type="ECO:0000256" key="1">
    <source>
        <dbReference type="ARBA" id="ARBA00007381"/>
    </source>
</evidence>
<evidence type="ECO:0000256" key="3">
    <source>
        <dbReference type="ARBA" id="ARBA00022840"/>
    </source>
</evidence>
<evidence type="ECO:0000313" key="7">
    <source>
        <dbReference type="EMBL" id="GGM61807.1"/>
    </source>
</evidence>
<organism evidence="7 8">
    <name type="scientific">Dactylosporangium sucinum</name>
    <dbReference type="NCBI Taxonomy" id="1424081"/>
    <lineage>
        <taxon>Bacteria</taxon>
        <taxon>Bacillati</taxon>
        <taxon>Actinomycetota</taxon>
        <taxon>Actinomycetes</taxon>
        <taxon>Micromonosporales</taxon>
        <taxon>Micromonosporaceae</taxon>
        <taxon>Dactylosporangium</taxon>
    </lineage>
</organism>
<evidence type="ECO:0000256" key="6">
    <source>
        <dbReference type="SAM" id="Phobius"/>
    </source>
</evidence>
<dbReference type="InterPro" id="IPR013126">
    <property type="entry name" value="Hsp_70_fam"/>
</dbReference>
<feature type="transmembrane region" description="Helical" evidence="6">
    <location>
        <begin position="476"/>
        <end position="496"/>
    </location>
</feature>
<dbReference type="PANTHER" id="PTHR45639:SF34">
    <property type="entry name" value="CHAPERONE PROTEIN DNAK"/>
    <property type="match status" value="1"/>
</dbReference>
<dbReference type="Gene3D" id="3.30.420.40">
    <property type="match status" value="2"/>
</dbReference>
<feature type="transmembrane region" description="Helical" evidence="6">
    <location>
        <begin position="502"/>
        <end position="523"/>
    </location>
</feature>
<keyword evidence="2" id="KW-0547">Nucleotide-binding</keyword>
<dbReference type="RefSeq" id="WP_190254685.1">
    <property type="nucleotide sequence ID" value="NZ_BMPI01000045.1"/>
</dbReference>
<dbReference type="GO" id="GO:0005524">
    <property type="term" value="F:ATP binding"/>
    <property type="evidence" value="ECO:0007669"/>
    <property type="project" value="UniProtKB-KW"/>
</dbReference>
<dbReference type="InterPro" id="IPR043129">
    <property type="entry name" value="ATPase_NBD"/>
</dbReference>
<sequence length="621" mass="66824">MTDPTLVIDFGTSTSSAVLVLPDGQQRLIKEPASGSYSWPTAVCWDGSTLLVGTAAERRKRTDPAAYRREFKRDLGDAYPTPLGDRSFPVGELVTAVVTALAGRARELAGGPVERLVLTVPASYGPGDPRRDLMIKAGEAAGFVEVELLQEPVAAALAPMTGTAFAAGDVVLVYDFGGGTFDAAVVRFTSTADHEVLGHAALDDCGGRDLDVVIARELQEAGGDALAAALDGPDSAARLRATLQLGDFARGVKHQLSDASTVEDYITPAAPAFHLSRDQLVKLTERELDRTVACCTSLLNRCGVRPEQLSAVVLVGGSSRMPIVQELVERRFGRPLRHAEDPELSVVQGGATWVERGGGRQVTATESNPDHVPMRWAIPGGAAKVVKFTVQPGRRYAAGAELIVLRTEDGALLRLYAPDRAGRLVEWHAEPGATVTRDAWLATLHPDAVAPVAETPVERPSGTASYTSNQSPVLRFFGWILLVPIAYLGTGFWVVGLAEEEILGVFGGLAIIAVGVILVRLLLRRRPSHILAIGGLGISHAIGKTRRMYPWDEVTDVLLDNGQLRLKVREGSTLRHDPDFVPRFDAVSGTFKLCRFTWVNTDEETVRSAVKHYTMGKFPKR</sequence>
<dbReference type="InterPro" id="IPR018181">
    <property type="entry name" value="Heat_shock_70_CS"/>
</dbReference>
<dbReference type="SUPFAM" id="SSF51230">
    <property type="entry name" value="Single hybrid motif"/>
    <property type="match status" value="1"/>
</dbReference>
<dbReference type="Pfam" id="PF00012">
    <property type="entry name" value="HSP70"/>
    <property type="match status" value="1"/>
</dbReference>
<dbReference type="Gene3D" id="3.90.640.10">
    <property type="entry name" value="Actin, Chain A, domain 4"/>
    <property type="match status" value="1"/>
</dbReference>
<keyword evidence="8" id="KW-1185">Reference proteome</keyword>
<dbReference type="AlphaFoldDB" id="A0A917U6B7"/>
<keyword evidence="6" id="KW-1133">Transmembrane helix</keyword>
<evidence type="ECO:0000256" key="2">
    <source>
        <dbReference type="ARBA" id="ARBA00022741"/>
    </source>
</evidence>
<reference evidence="7" key="1">
    <citation type="journal article" date="2014" name="Int. J. Syst. Evol. Microbiol.">
        <title>Complete genome sequence of Corynebacterium casei LMG S-19264T (=DSM 44701T), isolated from a smear-ripened cheese.</title>
        <authorList>
            <consortium name="US DOE Joint Genome Institute (JGI-PGF)"/>
            <person name="Walter F."/>
            <person name="Albersmeier A."/>
            <person name="Kalinowski J."/>
            <person name="Ruckert C."/>
        </authorList>
    </citation>
    <scope>NUCLEOTIDE SEQUENCE</scope>
    <source>
        <strain evidence="7">JCM 19831</strain>
    </source>
</reference>
<keyword evidence="5" id="KW-0143">Chaperone</keyword>
<dbReference type="InterPro" id="IPR011053">
    <property type="entry name" value="Single_hybrid_motif"/>
</dbReference>
<evidence type="ECO:0000313" key="8">
    <source>
        <dbReference type="Proteomes" id="UP000642070"/>
    </source>
</evidence>
<keyword evidence="6" id="KW-0472">Membrane</keyword>
<comment type="similarity">
    <text evidence="1">Belongs to the heat shock protein 70 family.</text>
</comment>
<dbReference type="SUPFAM" id="SSF53067">
    <property type="entry name" value="Actin-like ATPase domain"/>
    <property type="match status" value="2"/>
</dbReference>
<protein>
    <recommendedName>
        <fullName evidence="9">Hsp70 family protein</fullName>
    </recommendedName>
</protein>
<dbReference type="PROSITE" id="PS01036">
    <property type="entry name" value="HSP70_3"/>
    <property type="match status" value="1"/>
</dbReference>
<dbReference type="PANTHER" id="PTHR45639">
    <property type="entry name" value="HSC70CB, ISOFORM G-RELATED"/>
    <property type="match status" value="1"/>
</dbReference>
<dbReference type="GO" id="GO:0140662">
    <property type="term" value="F:ATP-dependent protein folding chaperone"/>
    <property type="evidence" value="ECO:0007669"/>
    <property type="project" value="InterPro"/>
</dbReference>
<dbReference type="Gene3D" id="2.40.50.100">
    <property type="match status" value="1"/>
</dbReference>
<evidence type="ECO:0008006" key="9">
    <source>
        <dbReference type="Google" id="ProtNLM"/>
    </source>
</evidence>
<gene>
    <name evidence="7" type="ORF">GCM10007977_074080</name>
</gene>
<name>A0A917U6B7_9ACTN</name>
<dbReference type="PRINTS" id="PR00301">
    <property type="entry name" value="HEATSHOCK70"/>
</dbReference>
<dbReference type="GO" id="GO:0030968">
    <property type="term" value="P:endoplasmic reticulum unfolded protein response"/>
    <property type="evidence" value="ECO:0007669"/>
    <property type="project" value="TreeGrafter"/>
</dbReference>
<proteinExistence type="inferred from homology"/>
<dbReference type="Proteomes" id="UP000642070">
    <property type="component" value="Unassembled WGS sequence"/>
</dbReference>
<keyword evidence="6" id="KW-0812">Transmembrane</keyword>